<protein>
    <recommendedName>
        <fullName evidence="4">Defensin-like protein</fullName>
    </recommendedName>
</protein>
<evidence type="ECO:0000256" key="1">
    <source>
        <dbReference type="SAM" id="SignalP"/>
    </source>
</evidence>
<reference evidence="2" key="4">
    <citation type="submission" date="2019-03" db="UniProtKB">
        <authorList>
            <consortium name="EnsemblPlants"/>
        </authorList>
    </citation>
    <scope>IDENTIFICATION</scope>
</reference>
<reference evidence="2" key="3">
    <citation type="journal article" date="2017" name="Nature">
        <title>Genome sequence of the progenitor of the wheat D genome Aegilops tauschii.</title>
        <authorList>
            <person name="Luo M.C."/>
            <person name="Gu Y.Q."/>
            <person name="Puiu D."/>
            <person name="Wang H."/>
            <person name="Twardziok S.O."/>
            <person name="Deal K.R."/>
            <person name="Huo N."/>
            <person name="Zhu T."/>
            <person name="Wang L."/>
            <person name="Wang Y."/>
            <person name="McGuire P.E."/>
            <person name="Liu S."/>
            <person name="Long H."/>
            <person name="Ramasamy R.K."/>
            <person name="Rodriguez J.C."/>
            <person name="Van S.L."/>
            <person name="Yuan L."/>
            <person name="Wang Z."/>
            <person name="Xia Z."/>
            <person name="Xiao L."/>
            <person name="Anderson O.D."/>
            <person name="Ouyang S."/>
            <person name="Liang Y."/>
            <person name="Zimin A.V."/>
            <person name="Pertea G."/>
            <person name="Qi P."/>
            <person name="Bennetzen J.L."/>
            <person name="Dai X."/>
            <person name="Dawson M.W."/>
            <person name="Muller H.G."/>
            <person name="Kugler K."/>
            <person name="Rivarola-Duarte L."/>
            <person name="Spannagl M."/>
            <person name="Mayer K.F.X."/>
            <person name="Lu F.H."/>
            <person name="Bevan M.W."/>
            <person name="Leroy P."/>
            <person name="Li P."/>
            <person name="You F.M."/>
            <person name="Sun Q."/>
            <person name="Liu Z."/>
            <person name="Lyons E."/>
            <person name="Wicker T."/>
            <person name="Salzberg S.L."/>
            <person name="Devos K.M."/>
            <person name="Dvorak J."/>
        </authorList>
    </citation>
    <scope>NUCLEOTIDE SEQUENCE [LARGE SCALE GENOMIC DNA]</scope>
    <source>
        <strain evidence="2">cv. AL8/78</strain>
    </source>
</reference>
<reference evidence="2" key="5">
    <citation type="journal article" date="2021" name="G3 (Bethesda)">
        <title>Aegilops tauschii genome assembly Aet v5.0 features greater sequence contiguity and improved annotation.</title>
        <authorList>
            <person name="Wang L."/>
            <person name="Zhu T."/>
            <person name="Rodriguez J.C."/>
            <person name="Deal K.R."/>
            <person name="Dubcovsky J."/>
            <person name="McGuire P.E."/>
            <person name="Lux T."/>
            <person name="Spannagl M."/>
            <person name="Mayer K.F.X."/>
            <person name="Baldrich P."/>
            <person name="Meyers B.C."/>
            <person name="Huo N."/>
            <person name="Gu Y.Q."/>
            <person name="Zhou H."/>
            <person name="Devos K.M."/>
            <person name="Bennetzen J.L."/>
            <person name="Unver T."/>
            <person name="Budak H."/>
            <person name="Gulick P.J."/>
            <person name="Galiba G."/>
            <person name="Kalapos B."/>
            <person name="Nelson D.R."/>
            <person name="Li P."/>
            <person name="You F.M."/>
            <person name="Luo M.C."/>
            <person name="Dvorak J."/>
        </authorList>
    </citation>
    <scope>NUCLEOTIDE SEQUENCE [LARGE SCALE GENOMIC DNA]</scope>
    <source>
        <strain evidence="2">cv. AL8/78</strain>
    </source>
</reference>
<dbReference type="EnsemblPlants" id="AET3Gv21252200.1">
    <property type="protein sequence ID" value="AET3Gv21252200.1"/>
    <property type="gene ID" value="AET3Gv21252200"/>
</dbReference>
<reference evidence="3" key="2">
    <citation type="journal article" date="2017" name="Nat. Plants">
        <title>The Aegilops tauschii genome reveals multiple impacts of transposons.</title>
        <authorList>
            <person name="Zhao G."/>
            <person name="Zou C."/>
            <person name="Li K."/>
            <person name="Wang K."/>
            <person name="Li T."/>
            <person name="Gao L."/>
            <person name="Zhang X."/>
            <person name="Wang H."/>
            <person name="Yang Z."/>
            <person name="Liu X."/>
            <person name="Jiang W."/>
            <person name="Mao L."/>
            <person name="Kong X."/>
            <person name="Jiao Y."/>
            <person name="Jia J."/>
        </authorList>
    </citation>
    <scope>NUCLEOTIDE SEQUENCE [LARGE SCALE GENOMIC DNA]</scope>
    <source>
        <strain evidence="3">cv. AL8/78</strain>
    </source>
</reference>
<reference evidence="3" key="1">
    <citation type="journal article" date="2014" name="Science">
        <title>Ancient hybridizations among the ancestral genomes of bread wheat.</title>
        <authorList>
            <consortium name="International Wheat Genome Sequencing Consortium,"/>
            <person name="Marcussen T."/>
            <person name="Sandve S.R."/>
            <person name="Heier L."/>
            <person name="Spannagl M."/>
            <person name="Pfeifer M."/>
            <person name="Jakobsen K.S."/>
            <person name="Wulff B.B."/>
            <person name="Steuernagel B."/>
            <person name="Mayer K.F."/>
            <person name="Olsen O.A."/>
        </authorList>
    </citation>
    <scope>NUCLEOTIDE SEQUENCE [LARGE SCALE GENOMIC DNA]</scope>
    <source>
        <strain evidence="3">cv. AL8/78</strain>
    </source>
</reference>
<feature type="signal peptide" evidence="1">
    <location>
        <begin position="1"/>
        <end position="34"/>
    </location>
</feature>
<dbReference type="Proteomes" id="UP000015105">
    <property type="component" value="Chromosome 3D"/>
</dbReference>
<evidence type="ECO:0000313" key="3">
    <source>
        <dbReference type="Proteomes" id="UP000015105"/>
    </source>
</evidence>
<name>A0A453GY62_AEGTS</name>
<dbReference type="AlphaFoldDB" id="A0A453GY62"/>
<evidence type="ECO:0008006" key="4">
    <source>
        <dbReference type="Google" id="ProtNLM"/>
    </source>
</evidence>
<organism evidence="2 3">
    <name type="scientific">Aegilops tauschii subsp. strangulata</name>
    <name type="common">Goatgrass</name>
    <dbReference type="NCBI Taxonomy" id="200361"/>
    <lineage>
        <taxon>Eukaryota</taxon>
        <taxon>Viridiplantae</taxon>
        <taxon>Streptophyta</taxon>
        <taxon>Embryophyta</taxon>
        <taxon>Tracheophyta</taxon>
        <taxon>Spermatophyta</taxon>
        <taxon>Magnoliopsida</taxon>
        <taxon>Liliopsida</taxon>
        <taxon>Poales</taxon>
        <taxon>Poaceae</taxon>
        <taxon>BOP clade</taxon>
        <taxon>Pooideae</taxon>
        <taxon>Triticodae</taxon>
        <taxon>Triticeae</taxon>
        <taxon>Triticinae</taxon>
        <taxon>Aegilops</taxon>
    </lineage>
</organism>
<keyword evidence="3" id="KW-1185">Reference proteome</keyword>
<proteinExistence type="predicted"/>
<dbReference type="Gramene" id="AET3Gv21252200.1">
    <property type="protein sequence ID" value="AET3Gv21252200.1"/>
    <property type="gene ID" value="AET3Gv21252200"/>
</dbReference>
<feature type="chain" id="PRO_5019292620" description="Defensin-like protein" evidence="1">
    <location>
        <begin position="35"/>
        <end position="86"/>
    </location>
</feature>
<keyword evidence="1" id="KW-0732">Signal</keyword>
<evidence type="ECO:0000313" key="2">
    <source>
        <dbReference type="EnsemblPlants" id="AET3Gv21252200.1"/>
    </source>
</evidence>
<accession>A0A453GY62</accession>
<sequence>SRNTKKKFVCDLMEGKPILVCLMVLFLLVNSTHAENCKTHIAYSGTSCDELTCRLACQHDGGGRLTNGNCVVVNVSVQECNCAICD</sequence>